<keyword evidence="2" id="KW-1185">Reference proteome</keyword>
<accession>A0ACC2PP21</accession>
<name>A0ACC2PP21_9HYME</name>
<organism evidence="1 2">
    <name type="scientific">Eretmocerus hayati</name>
    <dbReference type="NCBI Taxonomy" id="131215"/>
    <lineage>
        <taxon>Eukaryota</taxon>
        <taxon>Metazoa</taxon>
        <taxon>Ecdysozoa</taxon>
        <taxon>Arthropoda</taxon>
        <taxon>Hexapoda</taxon>
        <taxon>Insecta</taxon>
        <taxon>Pterygota</taxon>
        <taxon>Neoptera</taxon>
        <taxon>Endopterygota</taxon>
        <taxon>Hymenoptera</taxon>
        <taxon>Apocrita</taxon>
        <taxon>Proctotrupomorpha</taxon>
        <taxon>Chalcidoidea</taxon>
        <taxon>Aphelinidae</taxon>
        <taxon>Aphelininae</taxon>
        <taxon>Eretmocerus</taxon>
    </lineage>
</organism>
<proteinExistence type="predicted"/>
<sequence>MVMLTGALDHFIVNQHARGRKPWEQIQGSSIRFLMISDPEIPGFCNCLLSSLLYEKLAIPPASAVANEHAVFGPFKFIKIPSVRGERFLPEVLRSNKSRMAETMFFIREAAEDLFTRRALMISVDQPSGARGFSNGLMILDDDELQKMRKSRTFDVSGQHNRLFKKKKAIILPVLILLNLLKVKLMLIPIFLGVHFIKKLLVLGSLLLPSVLSHLKICKMAHNSYYHHHPWAPPEYTADYPGAYGHEDSWDHRNDVSAGPYSNYYYGHGLYNPFSYYFQNYNKQQ</sequence>
<comment type="caution">
    <text evidence="1">The sequence shown here is derived from an EMBL/GenBank/DDBJ whole genome shotgun (WGS) entry which is preliminary data.</text>
</comment>
<evidence type="ECO:0000313" key="2">
    <source>
        <dbReference type="Proteomes" id="UP001239111"/>
    </source>
</evidence>
<dbReference type="Proteomes" id="UP001239111">
    <property type="component" value="Chromosome 1"/>
</dbReference>
<protein>
    <submittedName>
        <fullName evidence="1">Uncharacterized protein</fullName>
    </submittedName>
</protein>
<reference evidence="1" key="1">
    <citation type="submission" date="2023-04" db="EMBL/GenBank/DDBJ databases">
        <title>A chromosome-level genome assembly of the parasitoid wasp Eretmocerus hayati.</title>
        <authorList>
            <person name="Zhong Y."/>
            <person name="Liu S."/>
            <person name="Liu Y."/>
        </authorList>
    </citation>
    <scope>NUCLEOTIDE SEQUENCE</scope>
    <source>
        <strain evidence="1">ZJU_SS_LIU_2023</strain>
    </source>
</reference>
<gene>
    <name evidence="1" type="ORF">QAD02_020126</name>
</gene>
<dbReference type="EMBL" id="CM056741">
    <property type="protein sequence ID" value="KAJ8684334.1"/>
    <property type="molecule type" value="Genomic_DNA"/>
</dbReference>
<evidence type="ECO:0000313" key="1">
    <source>
        <dbReference type="EMBL" id="KAJ8684334.1"/>
    </source>
</evidence>